<evidence type="ECO:0000256" key="1">
    <source>
        <dbReference type="SAM" id="MobiDB-lite"/>
    </source>
</evidence>
<dbReference type="PROSITE" id="PS51257">
    <property type="entry name" value="PROKAR_LIPOPROTEIN"/>
    <property type="match status" value="1"/>
</dbReference>
<dbReference type="EMBL" id="GBRH01161364">
    <property type="protein sequence ID" value="JAE36532.1"/>
    <property type="molecule type" value="Transcribed_RNA"/>
</dbReference>
<organism evidence="2">
    <name type="scientific">Arundo donax</name>
    <name type="common">Giant reed</name>
    <name type="synonym">Donax arundinaceus</name>
    <dbReference type="NCBI Taxonomy" id="35708"/>
    <lineage>
        <taxon>Eukaryota</taxon>
        <taxon>Viridiplantae</taxon>
        <taxon>Streptophyta</taxon>
        <taxon>Embryophyta</taxon>
        <taxon>Tracheophyta</taxon>
        <taxon>Spermatophyta</taxon>
        <taxon>Magnoliopsida</taxon>
        <taxon>Liliopsida</taxon>
        <taxon>Poales</taxon>
        <taxon>Poaceae</taxon>
        <taxon>PACMAD clade</taxon>
        <taxon>Arundinoideae</taxon>
        <taxon>Arundineae</taxon>
        <taxon>Arundo</taxon>
    </lineage>
</organism>
<dbReference type="AlphaFoldDB" id="A0A0A9HIE2"/>
<protein>
    <recommendedName>
        <fullName evidence="3">Lipoprotein</fullName>
    </recommendedName>
</protein>
<evidence type="ECO:0000313" key="2">
    <source>
        <dbReference type="EMBL" id="JAE36532.1"/>
    </source>
</evidence>
<reference evidence="2" key="2">
    <citation type="journal article" date="2015" name="Data Brief">
        <title>Shoot transcriptome of the giant reed, Arundo donax.</title>
        <authorList>
            <person name="Barrero R.A."/>
            <person name="Guerrero F.D."/>
            <person name="Moolhuijzen P."/>
            <person name="Goolsby J.A."/>
            <person name="Tidwell J."/>
            <person name="Bellgard S.E."/>
            <person name="Bellgard M.I."/>
        </authorList>
    </citation>
    <scope>NUCLEOTIDE SEQUENCE</scope>
    <source>
        <tissue evidence="2">Shoot tissue taken approximately 20 cm above the soil surface</tissue>
    </source>
</reference>
<proteinExistence type="predicted"/>
<reference evidence="2" key="1">
    <citation type="submission" date="2014-09" db="EMBL/GenBank/DDBJ databases">
        <authorList>
            <person name="Magalhaes I.L.F."/>
            <person name="Oliveira U."/>
            <person name="Santos F.R."/>
            <person name="Vidigal T.H.D.A."/>
            <person name="Brescovit A.D."/>
            <person name="Santos A.J."/>
        </authorList>
    </citation>
    <scope>NUCLEOTIDE SEQUENCE</scope>
    <source>
        <tissue evidence="2">Shoot tissue taken approximately 20 cm above the soil surface</tissue>
    </source>
</reference>
<sequence>MKRAQFSTSWAVLAAGCGWFSEARGGAACRSASPSRRPPPRPGPAGSDRTAAASSG</sequence>
<name>A0A0A9HIE2_ARUDO</name>
<feature type="region of interest" description="Disordered" evidence="1">
    <location>
        <begin position="28"/>
        <end position="56"/>
    </location>
</feature>
<evidence type="ECO:0008006" key="3">
    <source>
        <dbReference type="Google" id="ProtNLM"/>
    </source>
</evidence>
<accession>A0A0A9HIE2</accession>